<dbReference type="PANTHER" id="PTHR30136">
    <property type="entry name" value="HELIX-TURN-HELIX TRANSCRIPTIONAL REGULATOR, ICLR FAMILY"/>
    <property type="match status" value="1"/>
</dbReference>
<gene>
    <name evidence="6" type="ORF">JI62_07625</name>
</gene>
<comment type="caution">
    <text evidence="6">The sequence shown here is derived from an EMBL/GenBank/DDBJ whole genome shotgun (WGS) entry which is preliminary data.</text>
</comment>
<dbReference type="PROSITE" id="PS51077">
    <property type="entry name" value="HTH_ICLR"/>
    <property type="match status" value="1"/>
</dbReference>
<dbReference type="InterPro" id="IPR036388">
    <property type="entry name" value="WH-like_DNA-bd_sf"/>
</dbReference>
<proteinExistence type="predicted"/>
<organism evidence="6 7">
    <name type="scientific">Halomonas campaniensis</name>
    <dbReference type="NCBI Taxonomy" id="213554"/>
    <lineage>
        <taxon>Bacteria</taxon>
        <taxon>Pseudomonadati</taxon>
        <taxon>Pseudomonadota</taxon>
        <taxon>Gammaproteobacteria</taxon>
        <taxon>Oceanospirillales</taxon>
        <taxon>Halomonadaceae</taxon>
        <taxon>Halomonas</taxon>
    </lineage>
</organism>
<dbReference type="AlphaFoldDB" id="A0A246S330"/>
<dbReference type="EMBL" id="JPUA01000022">
    <property type="protein sequence ID" value="OWV30260.1"/>
    <property type="molecule type" value="Genomic_DNA"/>
</dbReference>
<sequence>MQNTPSDSHPKPASSRKTVHSLERGIEIIRAFRVGYDLIGNSELAERTGLSRSTVSRLTQTLCSAGILEHDKQQRAYRLGAPVLCFAHAMRNSNPILKYAVPLMRATSEKHHVNVGIAKADRDEMVYLESIRYHAKSALRNIVSGQRIPIELTSLGHAYLSTIPESMRKEILTSLTLKKHTQELQWHSIQRSMESVWLNGYCILSWQPEIIALSTPISIANHATYIMNISLSTKRPIGDIEKVMSPILLGLKREVINTLEKSHT</sequence>
<evidence type="ECO:0000259" key="4">
    <source>
        <dbReference type="PROSITE" id="PS51077"/>
    </source>
</evidence>
<dbReference type="InterPro" id="IPR029016">
    <property type="entry name" value="GAF-like_dom_sf"/>
</dbReference>
<dbReference type="SUPFAM" id="SSF55781">
    <property type="entry name" value="GAF domain-like"/>
    <property type="match status" value="1"/>
</dbReference>
<evidence type="ECO:0000256" key="3">
    <source>
        <dbReference type="ARBA" id="ARBA00023163"/>
    </source>
</evidence>
<evidence type="ECO:0000256" key="2">
    <source>
        <dbReference type="ARBA" id="ARBA00023125"/>
    </source>
</evidence>
<feature type="domain" description="IclR-ED" evidence="5">
    <location>
        <begin position="75"/>
        <end position="261"/>
    </location>
</feature>
<dbReference type="Proteomes" id="UP000197334">
    <property type="component" value="Unassembled WGS sequence"/>
</dbReference>
<dbReference type="Pfam" id="PF01614">
    <property type="entry name" value="IclR_C"/>
    <property type="match status" value="1"/>
</dbReference>
<dbReference type="InterPro" id="IPR050707">
    <property type="entry name" value="HTH_MetabolicPath_Reg"/>
</dbReference>
<keyword evidence="3" id="KW-0804">Transcription</keyword>
<feature type="domain" description="HTH iclR-type" evidence="4">
    <location>
        <begin position="19"/>
        <end position="81"/>
    </location>
</feature>
<dbReference type="InterPro" id="IPR005471">
    <property type="entry name" value="Tscrpt_reg_IclR_N"/>
</dbReference>
<keyword evidence="7" id="KW-1185">Reference proteome</keyword>
<dbReference type="SUPFAM" id="SSF46785">
    <property type="entry name" value="Winged helix' DNA-binding domain"/>
    <property type="match status" value="1"/>
</dbReference>
<dbReference type="Gene3D" id="1.10.10.10">
    <property type="entry name" value="Winged helix-like DNA-binding domain superfamily/Winged helix DNA-binding domain"/>
    <property type="match status" value="1"/>
</dbReference>
<accession>A0A246S330</accession>
<evidence type="ECO:0000313" key="6">
    <source>
        <dbReference type="EMBL" id="OWV30260.1"/>
    </source>
</evidence>
<dbReference type="GO" id="GO:0003700">
    <property type="term" value="F:DNA-binding transcription factor activity"/>
    <property type="evidence" value="ECO:0007669"/>
    <property type="project" value="TreeGrafter"/>
</dbReference>
<dbReference type="OrthoDB" id="9807558at2"/>
<reference evidence="6 7" key="1">
    <citation type="submission" date="2014-08" db="EMBL/GenBank/DDBJ databases">
        <title>Draft genome sequence of a novel L-asparaginase producing marine bacterium, Halomonas campaniensis.</title>
        <authorList>
            <person name="Sundarakrishnan B."/>
            <person name="Moushumi Priya A."/>
            <person name="Raman G."/>
            <person name="Sakthivel N."/>
            <person name="Park S."/>
            <person name="Jayachandran S."/>
        </authorList>
    </citation>
    <scope>NUCLEOTIDE SEQUENCE [LARGE SCALE GENOMIC DNA]</scope>
    <source>
        <strain evidence="6 7">SK03</strain>
    </source>
</reference>
<keyword evidence="1" id="KW-0805">Transcription regulation</keyword>
<evidence type="ECO:0000259" key="5">
    <source>
        <dbReference type="PROSITE" id="PS51078"/>
    </source>
</evidence>
<dbReference type="Pfam" id="PF09339">
    <property type="entry name" value="HTH_IclR"/>
    <property type="match status" value="1"/>
</dbReference>
<dbReference type="SMART" id="SM00346">
    <property type="entry name" value="HTH_ICLR"/>
    <property type="match status" value="1"/>
</dbReference>
<evidence type="ECO:0008006" key="8">
    <source>
        <dbReference type="Google" id="ProtNLM"/>
    </source>
</evidence>
<dbReference type="GO" id="GO:0003677">
    <property type="term" value="F:DNA binding"/>
    <property type="evidence" value="ECO:0007669"/>
    <property type="project" value="UniProtKB-KW"/>
</dbReference>
<evidence type="ECO:0000313" key="7">
    <source>
        <dbReference type="Proteomes" id="UP000197334"/>
    </source>
</evidence>
<dbReference type="InterPro" id="IPR014757">
    <property type="entry name" value="Tscrpt_reg_IclR_C"/>
</dbReference>
<dbReference type="Gene3D" id="3.30.450.40">
    <property type="match status" value="1"/>
</dbReference>
<protein>
    <recommendedName>
        <fullName evidence="8">IclR family transcriptional regulator</fullName>
    </recommendedName>
</protein>
<dbReference type="PANTHER" id="PTHR30136:SF33">
    <property type="entry name" value="TRANSCRIPTIONAL REGULATORY PROTEIN"/>
    <property type="match status" value="1"/>
</dbReference>
<dbReference type="PROSITE" id="PS51078">
    <property type="entry name" value="ICLR_ED"/>
    <property type="match status" value="1"/>
</dbReference>
<evidence type="ECO:0000256" key="1">
    <source>
        <dbReference type="ARBA" id="ARBA00023015"/>
    </source>
</evidence>
<keyword evidence="2" id="KW-0238">DNA-binding</keyword>
<dbReference type="RefSeq" id="WP_088699598.1">
    <property type="nucleotide sequence ID" value="NZ_JPUA01000022.1"/>
</dbReference>
<name>A0A246S330_9GAMM</name>
<dbReference type="InterPro" id="IPR036390">
    <property type="entry name" value="WH_DNA-bd_sf"/>
</dbReference>
<dbReference type="GO" id="GO:0045892">
    <property type="term" value="P:negative regulation of DNA-templated transcription"/>
    <property type="evidence" value="ECO:0007669"/>
    <property type="project" value="TreeGrafter"/>
</dbReference>